<proteinExistence type="predicted"/>
<organism evidence="1 2">
    <name type="scientific">Hymenobacter mucosus</name>
    <dbReference type="NCBI Taxonomy" id="1411120"/>
    <lineage>
        <taxon>Bacteria</taxon>
        <taxon>Pseudomonadati</taxon>
        <taxon>Bacteroidota</taxon>
        <taxon>Cytophagia</taxon>
        <taxon>Cytophagales</taxon>
        <taxon>Hymenobacteraceae</taxon>
        <taxon>Hymenobacter</taxon>
    </lineage>
</organism>
<dbReference type="SFLD" id="SFLDS00003">
    <property type="entry name" value="Haloacid_Dehalogenase"/>
    <property type="match status" value="1"/>
</dbReference>
<protein>
    <submittedName>
        <fullName evidence="1">Putative hydrolase of the HAD superfamily</fullName>
    </submittedName>
</protein>
<dbReference type="InterPro" id="IPR036412">
    <property type="entry name" value="HAD-like_sf"/>
</dbReference>
<name>A0A238Y8T9_9BACT</name>
<gene>
    <name evidence="1" type="ORF">SAMN06269173_10555</name>
</gene>
<sequence length="239" mass="26740">MPVTTVLFDLDDTLFDHANTARAALAASTSQLALQLPLELEQLYQRYSELLEEMHPQVLAGQYSYQEARRIRFQRLLAPYNVFSTESEADQFASFHYTHYQRLRHPVPGALSLLKALQPKYRVGIITNNRTAEQQDKLRFLGMDGLIDALITSEEVGVTKPNPRIFQVALQRLQAQPEQTVVVGDNWLADVEGAKAVGIRPVWLNRFGAVAPDPGVVEINSLEPLAYTLQVLVSSTPPS</sequence>
<dbReference type="PANTHER" id="PTHR47478:SF1">
    <property type="entry name" value="PYRIMIDINE 5'-NUCLEOTIDASE YJJG"/>
    <property type="match status" value="1"/>
</dbReference>
<keyword evidence="2" id="KW-1185">Reference proteome</keyword>
<dbReference type="GO" id="GO:0016787">
    <property type="term" value="F:hydrolase activity"/>
    <property type="evidence" value="ECO:0007669"/>
    <property type="project" value="UniProtKB-KW"/>
</dbReference>
<keyword evidence="1" id="KW-0378">Hydrolase</keyword>
<dbReference type="SFLD" id="SFLDG01129">
    <property type="entry name" value="C1.5:_HAD__Beta-PGM__Phosphata"/>
    <property type="match status" value="1"/>
</dbReference>
<dbReference type="InterPro" id="IPR052550">
    <property type="entry name" value="Pyrimidine_5'-ntase_YjjG"/>
</dbReference>
<dbReference type="InterPro" id="IPR006439">
    <property type="entry name" value="HAD-SF_hydro_IA"/>
</dbReference>
<dbReference type="RefSeq" id="WP_089332951.1">
    <property type="nucleotide sequence ID" value="NZ_FZNS01000005.1"/>
</dbReference>
<reference evidence="2" key="1">
    <citation type="submission" date="2017-06" db="EMBL/GenBank/DDBJ databases">
        <authorList>
            <person name="Varghese N."/>
            <person name="Submissions S."/>
        </authorList>
    </citation>
    <scope>NUCLEOTIDE SEQUENCE [LARGE SCALE GENOMIC DNA]</scope>
    <source>
        <strain evidence="2">DSM 28041</strain>
    </source>
</reference>
<dbReference type="PANTHER" id="PTHR47478">
    <property type="match status" value="1"/>
</dbReference>
<dbReference type="SFLD" id="SFLDG01135">
    <property type="entry name" value="C1.5.6:_HAD__Beta-PGM__Phospha"/>
    <property type="match status" value="1"/>
</dbReference>
<evidence type="ECO:0000313" key="2">
    <source>
        <dbReference type="Proteomes" id="UP000198310"/>
    </source>
</evidence>
<dbReference type="NCBIfam" id="TIGR01509">
    <property type="entry name" value="HAD-SF-IA-v3"/>
    <property type="match status" value="1"/>
</dbReference>
<dbReference type="Gene3D" id="1.20.120.710">
    <property type="entry name" value="Haloacid dehalogenase hydrolase-like domain"/>
    <property type="match status" value="1"/>
</dbReference>
<accession>A0A238Y8T9</accession>
<evidence type="ECO:0000313" key="1">
    <source>
        <dbReference type="EMBL" id="SNR67665.1"/>
    </source>
</evidence>
<dbReference type="SUPFAM" id="SSF56784">
    <property type="entry name" value="HAD-like"/>
    <property type="match status" value="1"/>
</dbReference>
<dbReference type="NCBIfam" id="TIGR01549">
    <property type="entry name" value="HAD-SF-IA-v1"/>
    <property type="match status" value="1"/>
</dbReference>
<dbReference type="PRINTS" id="PR00413">
    <property type="entry name" value="HADHALOGNASE"/>
</dbReference>
<dbReference type="Pfam" id="PF00702">
    <property type="entry name" value="Hydrolase"/>
    <property type="match status" value="1"/>
</dbReference>
<dbReference type="InterPro" id="IPR023214">
    <property type="entry name" value="HAD_sf"/>
</dbReference>
<dbReference type="Gene3D" id="3.40.50.1000">
    <property type="entry name" value="HAD superfamily/HAD-like"/>
    <property type="match status" value="1"/>
</dbReference>
<dbReference type="Proteomes" id="UP000198310">
    <property type="component" value="Unassembled WGS sequence"/>
</dbReference>
<dbReference type="EMBL" id="FZNS01000005">
    <property type="protein sequence ID" value="SNR67665.1"/>
    <property type="molecule type" value="Genomic_DNA"/>
</dbReference>
<dbReference type="AlphaFoldDB" id="A0A238Y8T9"/>